<proteinExistence type="predicted"/>
<accession>A0A940WYG5</accession>
<comment type="caution">
    <text evidence="1">The sequence shown here is derived from an EMBL/GenBank/DDBJ whole genome shotgun (WGS) entry which is preliminary data.</text>
</comment>
<sequence>MAVESTLNEIAKLNRKNKVVGNVKDNQDLYHLCVTASQDYILRVLTLYESLEAHSDRFKLWICCMDRRTFRFFRKLNKRHMVLFYVEQLENDQLREIKQQRQMNEYCWTIKAPLIHHLLTTYDLESVLYCDGDLFFFSDPKDIFDEWGYASIYLTPQRDLDWVERRYGKYQAGMIGFRNDQEGLASVSWWAKQCEDWCFIEPSEDRFGDQKYLDRIPEKYSKVKISAHLGVNAAPWNCVYNNDFEIKRKDGEVYVDDDKLIAYHFACMAILNEDEYELWSLDNIKIKSNIKKEIYEPYIIKIRDIIQTLKKTEATTSRLFNKKDRNQVKTYYKFTPFRQKMDQFQDFYCFSTIVSKEYLIKGLALHQSIKQNEKAFHLWIYCMDPETLSTLEDLDLDNVTLISPAKIQTVNIRKKIEDRTLTERSWTMKPVVCEYILNKYSEIDHLIYCDADMYFFSSPKTLIEEWSTYSIFLSKQRSTPEVEHLHGIYQAGLIGFKQEPNSRRILSWWKEQCLNWCYDDYSDSTRWGDQKYLNQIVHHFENIKVIDHIGIDAAPWNLVMKEEHKVKQHSDRLKIDEKPLICYHFGSLLMLDDQNYDLWKREKLSFSNDVIQKIYKPYIEHLRKIYQELDHSGQYFSKTPKEYLPKNGFTIEK</sequence>
<keyword evidence="1" id="KW-0808">Transferase</keyword>
<protein>
    <submittedName>
        <fullName evidence="1">Glycosyl transferase</fullName>
    </submittedName>
</protein>
<name>A0A940WYG5_9BACI</name>
<dbReference type="Proteomes" id="UP000678228">
    <property type="component" value="Unassembled WGS sequence"/>
</dbReference>
<evidence type="ECO:0000313" key="1">
    <source>
        <dbReference type="EMBL" id="MBP3950880.1"/>
    </source>
</evidence>
<dbReference type="SUPFAM" id="SSF53448">
    <property type="entry name" value="Nucleotide-diphospho-sugar transferases"/>
    <property type="match status" value="2"/>
</dbReference>
<dbReference type="RefSeq" id="WP_210596553.1">
    <property type="nucleotide sequence ID" value="NZ_JAGKSQ010000002.1"/>
</dbReference>
<gene>
    <name evidence="1" type="ORF">J7W16_07000</name>
</gene>
<organism evidence="1 2">
    <name type="scientific">Halalkalibacter suaedae</name>
    <dbReference type="NCBI Taxonomy" id="2822140"/>
    <lineage>
        <taxon>Bacteria</taxon>
        <taxon>Bacillati</taxon>
        <taxon>Bacillota</taxon>
        <taxon>Bacilli</taxon>
        <taxon>Bacillales</taxon>
        <taxon>Bacillaceae</taxon>
        <taxon>Halalkalibacter</taxon>
    </lineage>
</organism>
<keyword evidence="2" id="KW-1185">Reference proteome</keyword>
<dbReference type="GO" id="GO:0016740">
    <property type="term" value="F:transferase activity"/>
    <property type="evidence" value="ECO:0007669"/>
    <property type="project" value="UniProtKB-KW"/>
</dbReference>
<dbReference type="Gene3D" id="3.90.550.10">
    <property type="entry name" value="Spore Coat Polysaccharide Biosynthesis Protein SpsA, Chain A"/>
    <property type="match status" value="2"/>
</dbReference>
<dbReference type="EMBL" id="JAGKSQ010000002">
    <property type="protein sequence ID" value="MBP3950880.1"/>
    <property type="molecule type" value="Genomic_DNA"/>
</dbReference>
<dbReference type="AlphaFoldDB" id="A0A940WYG5"/>
<dbReference type="InterPro" id="IPR029044">
    <property type="entry name" value="Nucleotide-diphossugar_trans"/>
</dbReference>
<reference evidence="1" key="1">
    <citation type="submission" date="2021-03" db="EMBL/GenBank/DDBJ databases">
        <title>Bacillus suaedae sp. nov., isolated from Suaeda aralocaspica.</title>
        <authorList>
            <person name="Lei R.F.R."/>
        </authorList>
    </citation>
    <scope>NUCLEOTIDE SEQUENCE</scope>
    <source>
        <strain evidence="1">YZJH907-2</strain>
    </source>
</reference>
<evidence type="ECO:0000313" key="2">
    <source>
        <dbReference type="Proteomes" id="UP000678228"/>
    </source>
</evidence>